<keyword evidence="3" id="KW-1185">Reference proteome</keyword>
<name>A0A6P4XSQ4_BRABE</name>
<feature type="domain" description="C-type lectin" evidence="2">
    <location>
        <begin position="650"/>
        <end position="786"/>
    </location>
</feature>
<dbReference type="PANTHER" id="PTHR22801:SF63">
    <property type="entry name" value="C-TYPE LECTIN DOMAIN-CONTAINING PROTEIN"/>
    <property type="match status" value="1"/>
</dbReference>
<evidence type="ECO:0000313" key="4">
    <source>
        <dbReference type="RefSeq" id="XP_019615118.1"/>
    </source>
</evidence>
<dbReference type="OrthoDB" id="8950604at2759"/>
<dbReference type="AlphaFoldDB" id="A0A6P4XSQ4"/>
<dbReference type="InterPro" id="IPR001304">
    <property type="entry name" value="C-type_lectin-like"/>
</dbReference>
<protein>
    <submittedName>
        <fullName evidence="4">Uncharacterized protein LOC109462929</fullName>
    </submittedName>
</protein>
<feature type="coiled-coil region" evidence="1">
    <location>
        <begin position="452"/>
        <end position="479"/>
    </location>
</feature>
<proteinExistence type="predicted"/>
<dbReference type="SUPFAM" id="SSF56436">
    <property type="entry name" value="C-type lectin-like"/>
    <property type="match status" value="1"/>
</dbReference>
<dbReference type="Pfam" id="PF00059">
    <property type="entry name" value="Lectin_C"/>
    <property type="match status" value="1"/>
</dbReference>
<dbReference type="PANTHER" id="PTHR22801">
    <property type="entry name" value="LITHOSTATHINE"/>
    <property type="match status" value="1"/>
</dbReference>
<evidence type="ECO:0000256" key="1">
    <source>
        <dbReference type="SAM" id="Coils"/>
    </source>
</evidence>
<dbReference type="CDD" id="cd00037">
    <property type="entry name" value="CLECT"/>
    <property type="match status" value="1"/>
</dbReference>
<dbReference type="InterPro" id="IPR016186">
    <property type="entry name" value="C-type_lectin-like/link_sf"/>
</dbReference>
<evidence type="ECO:0000259" key="2">
    <source>
        <dbReference type="PROSITE" id="PS50041"/>
    </source>
</evidence>
<organism evidence="3 4">
    <name type="scientific">Branchiostoma belcheri</name>
    <name type="common">Amphioxus</name>
    <dbReference type="NCBI Taxonomy" id="7741"/>
    <lineage>
        <taxon>Eukaryota</taxon>
        <taxon>Metazoa</taxon>
        <taxon>Chordata</taxon>
        <taxon>Cephalochordata</taxon>
        <taxon>Leptocardii</taxon>
        <taxon>Amphioxiformes</taxon>
        <taxon>Branchiostomatidae</taxon>
        <taxon>Branchiostoma</taxon>
    </lineage>
</organism>
<reference evidence="4" key="1">
    <citation type="submission" date="2025-08" db="UniProtKB">
        <authorList>
            <consortium name="RefSeq"/>
        </authorList>
    </citation>
    <scope>IDENTIFICATION</scope>
    <source>
        <tissue evidence="4">Gonad</tissue>
    </source>
</reference>
<dbReference type="InterPro" id="IPR050801">
    <property type="entry name" value="Ca-Dep_Lectins_ImmuneDev"/>
</dbReference>
<dbReference type="RefSeq" id="XP_019615118.1">
    <property type="nucleotide sequence ID" value="XM_019759559.1"/>
</dbReference>
<dbReference type="InterPro" id="IPR016187">
    <property type="entry name" value="CTDL_fold"/>
</dbReference>
<dbReference type="KEGG" id="bbel:109462929"/>
<dbReference type="SMART" id="SM00034">
    <property type="entry name" value="CLECT"/>
    <property type="match status" value="1"/>
</dbReference>
<dbReference type="Gene3D" id="3.10.100.10">
    <property type="entry name" value="Mannose-Binding Protein A, subunit A"/>
    <property type="match status" value="1"/>
</dbReference>
<accession>A0A6P4XSQ4</accession>
<dbReference type="GeneID" id="109462929"/>
<dbReference type="PROSITE" id="PS50041">
    <property type="entry name" value="C_TYPE_LECTIN_2"/>
    <property type="match status" value="1"/>
</dbReference>
<gene>
    <name evidence="4" type="primary">LOC109462929</name>
</gene>
<sequence>MDDEGLFKMKGCEDHQEGDEWGTSDHDNCNCQGPYRFCYHVDCLSGSEIARDSKGLWDCPGGFSADDTVAENNKNDVDMSMLEKSLLQILQEDAPEPKAVDNAETRAVADKNDLDLGGVADDGLVRNGGCEGHQPGEQWGSSDHDNCICGESDRICYPVVCLPGSQIKPDSNRLWTCEVDSSKRDITAAAAVDKQQVIERVEDLLSFFQKLAEEKENAAVPEMDDEKLFKMKGCEDHQEGDEWGTSDHDNCNCQGPYRFCYHVDCLSGSEIARDSKGLWDCPGGFSADDTVAENNKNDVDMSMLEKSLLQILQEDAPEPKTADNAETRAVADKNDVDLGRVADDGLVRNGGCEGHQPGEQLGSSDHDNCICGESDRICYPVVCLPGSQIKPDSNRLWTCEVDSSKRDITGSAHELIEREKRFDITATGAATAFGVFTGVVGLIGFALDRYESAQTTAQLNEIQDQIRKLDGKIDGLTRSVSDLQLGQQYLQQVILYGRDELRLRNVLDTLASIRARNGRYVGSDVQGWADSVLSHDSDGIRNVLSNMLDMVNPRSSLFGGKSLFEIYRKQLNSIGGDLEHNMVKMRLKVAQVYGLIGGGYSAWATALRIKGRKHEIPSIVRTGKGKLSSVKRILQKYVDYGTCHGGYQRKNRKCYKAFGFLKAWHDASAYCRRQGSGGNLAMPKDRSTDNFVIELKNAKSTSKQFWFGLNDGGSEGRWKWNDGTTYSRMYYNNFTPGQPDNGYWKDWLGRYKRNEDCALYYEANKDTWNDTWNDVDCSLERYFICERTPFGLY</sequence>
<evidence type="ECO:0000313" key="3">
    <source>
        <dbReference type="Proteomes" id="UP000515135"/>
    </source>
</evidence>
<keyword evidence="1" id="KW-0175">Coiled coil</keyword>
<dbReference type="Proteomes" id="UP000515135">
    <property type="component" value="Unplaced"/>
</dbReference>